<evidence type="ECO:0000313" key="2">
    <source>
        <dbReference type="EMBL" id="SEQ33083.1"/>
    </source>
</evidence>
<sequence>MRGTEEHRRIDALLEGAEVLGGEYDDYDPAAARERIARALTAVPPHAQPPSHPDTGWRYRTVHEQAAHDLDLAISLVVGSPGAAESLARLVDHQRTEPEGALVFACLLHLVGHRDAAQFWWQFAAGGGSRTAAFCLCLHHRRLGEFRDADYWRRQAALLGSARSAARAPRSTAAVPGLRGFLLPDAIRRDLLSQCHRGRHPRLPPAVEAVVNRLRVAGDDEDYGEIPRPEPGLPDELAGPRPH</sequence>
<keyword evidence="3" id="KW-1185">Reference proteome</keyword>
<evidence type="ECO:0000313" key="3">
    <source>
        <dbReference type="Proteomes" id="UP000199055"/>
    </source>
</evidence>
<organism evidence="2 3">
    <name type="scientific">Streptomyces radiopugnans</name>
    <dbReference type="NCBI Taxonomy" id="403935"/>
    <lineage>
        <taxon>Bacteria</taxon>
        <taxon>Bacillati</taxon>
        <taxon>Actinomycetota</taxon>
        <taxon>Actinomycetes</taxon>
        <taxon>Kitasatosporales</taxon>
        <taxon>Streptomycetaceae</taxon>
        <taxon>Streptomyces</taxon>
    </lineage>
</organism>
<dbReference type="AlphaFoldDB" id="A0A1H9F6N0"/>
<protein>
    <submittedName>
        <fullName evidence="2">Uncharacterized protein</fullName>
    </submittedName>
</protein>
<proteinExistence type="predicted"/>
<dbReference type="RefSeq" id="WP_093659352.1">
    <property type="nucleotide sequence ID" value="NZ_FOET01000006.1"/>
</dbReference>
<dbReference type="EMBL" id="FOET01000006">
    <property type="protein sequence ID" value="SEQ33083.1"/>
    <property type="molecule type" value="Genomic_DNA"/>
</dbReference>
<reference evidence="2 3" key="1">
    <citation type="submission" date="2016-10" db="EMBL/GenBank/DDBJ databases">
        <authorList>
            <person name="de Groot N.N."/>
        </authorList>
    </citation>
    <scope>NUCLEOTIDE SEQUENCE [LARGE SCALE GENOMIC DNA]</scope>
    <source>
        <strain evidence="2 3">CGMCC 4.3519</strain>
    </source>
</reference>
<feature type="region of interest" description="Disordered" evidence="1">
    <location>
        <begin position="220"/>
        <end position="243"/>
    </location>
</feature>
<dbReference type="Proteomes" id="UP000199055">
    <property type="component" value="Unassembled WGS sequence"/>
</dbReference>
<evidence type="ECO:0000256" key="1">
    <source>
        <dbReference type="SAM" id="MobiDB-lite"/>
    </source>
</evidence>
<gene>
    <name evidence="2" type="ORF">SAMN05216481_10670</name>
</gene>
<accession>A0A1H9F6N0</accession>
<dbReference type="STRING" id="403935.SAMN05216481_10670"/>
<name>A0A1H9F6N0_9ACTN</name>